<dbReference type="Gene3D" id="3.30.710.10">
    <property type="entry name" value="Potassium Channel Kv1.1, Chain A"/>
    <property type="match status" value="1"/>
</dbReference>
<dbReference type="EMBL" id="JAUJYO010000021">
    <property type="protein sequence ID" value="KAK1283175.1"/>
    <property type="molecule type" value="Genomic_DNA"/>
</dbReference>
<proteinExistence type="predicted"/>
<organism evidence="4 5">
    <name type="scientific">Acorus calamus</name>
    <name type="common">Sweet flag</name>
    <dbReference type="NCBI Taxonomy" id="4465"/>
    <lineage>
        <taxon>Eukaryota</taxon>
        <taxon>Viridiplantae</taxon>
        <taxon>Streptophyta</taxon>
        <taxon>Embryophyta</taxon>
        <taxon>Tracheophyta</taxon>
        <taxon>Spermatophyta</taxon>
        <taxon>Magnoliopsida</taxon>
        <taxon>Liliopsida</taxon>
        <taxon>Acoraceae</taxon>
        <taxon>Acorus</taxon>
    </lineage>
</organism>
<dbReference type="InterPro" id="IPR045890">
    <property type="entry name" value="POB1-like"/>
</dbReference>
<gene>
    <name evidence="4" type="primary">POB1</name>
    <name evidence="4" type="ORF">QJS10_CPB21g01406</name>
</gene>
<dbReference type="InterPro" id="IPR011333">
    <property type="entry name" value="SKP1/BTB/POZ_sf"/>
</dbReference>
<dbReference type="InterPro" id="IPR000210">
    <property type="entry name" value="BTB/POZ_dom"/>
</dbReference>
<comment type="caution">
    <text evidence="4">The sequence shown here is derived from an EMBL/GenBank/DDBJ whole genome shotgun (WGS) entry which is preliminary data.</text>
</comment>
<name>A0AAV9C374_ACOCL</name>
<protein>
    <submittedName>
        <fullName evidence="4">BTB/POZ domain-containing protein POB1</fullName>
    </submittedName>
</protein>
<dbReference type="CDD" id="cd18186">
    <property type="entry name" value="BTB_POZ_ZBTB_KLHL-like"/>
    <property type="match status" value="1"/>
</dbReference>
<accession>A0AAV9C374</accession>
<dbReference type="Pfam" id="PF00651">
    <property type="entry name" value="BTB"/>
    <property type="match status" value="1"/>
</dbReference>
<dbReference type="GO" id="GO:0010114">
    <property type="term" value="P:response to red light"/>
    <property type="evidence" value="ECO:0007669"/>
    <property type="project" value="TreeGrafter"/>
</dbReference>
<dbReference type="AlphaFoldDB" id="A0AAV9C374"/>
<evidence type="ECO:0000256" key="1">
    <source>
        <dbReference type="ARBA" id="ARBA00004906"/>
    </source>
</evidence>
<dbReference type="SUPFAM" id="SSF54695">
    <property type="entry name" value="POZ domain"/>
    <property type="match status" value="1"/>
</dbReference>
<dbReference type="PANTHER" id="PTHR46336:SF3">
    <property type="entry name" value="BTB_POZ DOMAIN-CONTAINING PROTEIN POB1"/>
    <property type="match status" value="1"/>
</dbReference>
<keyword evidence="5" id="KW-1185">Reference proteome</keyword>
<evidence type="ECO:0000313" key="5">
    <source>
        <dbReference type="Proteomes" id="UP001180020"/>
    </source>
</evidence>
<dbReference type="Proteomes" id="UP001180020">
    <property type="component" value="Unassembled WGS sequence"/>
</dbReference>
<evidence type="ECO:0000256" key="2">
    <source>
        <dbReference type="SAM" id="MobiDB-lite"/>
    </source>
</evidence>
<dbReference type="SMART" id="SM00225">
    <property type="entry name" value="BTB"/>
    <property type="match status" value="1"/>
</dbReference>
<dbReference type="PROSITE" id="PS50097">
    <property type="entry name" value="BTB"/>
    <property type="match status" value="1"/>
</dbReference>
<evidence type="ECO:0000313" key="4">
    <source>
        <dbReference type="EMBL" id="KAK1283175.1"/>
    </source>
</evidence>
<dbReference type="PANTHER" id="PTHR46336">
    <property type="entry name" value="OS02G0260700 PROTEIN"/>
    <property type="match status" value="1"/>
</dbReference>
<feature type="domain" description="BTB" evidence="3">
    <location>
        <begin position="29"/>
        <end position="99"/>
    </location>
</feature>
<evidence type="ECO:0000259" key="3">
    <source>
        <dbReference type="PROSITE" id="PS50097"/>
    </source>
</evidence>
<sequence>MDGTDDESHGNATKWMQNQKRKREENGEDDVKEIPRVEQIHVNSAILALKSLFFRKLFSNGMKESDPENETTVRIHDSEEASLMELLHYMYGRKLSSTTESYGVLLDLLMLADKFQVVTCVRDCIEFLLKLNMTTESALLYLELPSCVLMCNEILALTDAAKNYLTKLYKNLSLLKDEFLNLTMSGVEAVLKSDEARVSSEDEIIVNDALFFKAEPLYQKDAFATQDTTNRQFIRRASDYLPVRVIEAKHPKRHTVIYFDLTREEYADDRLLAACTRHFLWGDVIFCGTLEKRFPASKYSEFKFNLWDI</sequence>
<comment type="pathway">
    <text evidence="1">Protein modification; protein ubiquitination.</text>
</comment>
<feature type="region of interest" description="Disordered" evidence="2">
    <location>
        <begin position="1"/>
        <end position="30"/>
    </location>
</feature>
<reference evidence="4" key="1">
    <citation type="journal article" date="2023" name="Nat. Commun.">
        <title>Diploid and tetraploid genomes of Acorus and the evolution of monocots.</title>
        <authorList>
            <person name="Ma L."/>
            <person name="Liu K.W."/>
            <person name="Li Z."/>
            <person name="Hsiao Y.Y."/>
            <person name="Qi Y."/>
            <person name="Fu T."/>
            <person name="Tang G.D."/>
            <person name="Zhang D."/>
            <person name="Sun W.H."/>
            <person name="Liu D.K."/>
            <person name="Li Y."/>
            <person name="Chen G.Z."/>
            <person name="Liu X.D."/>
            <person name="Liao X.Y."/>
            <person name="Jiang Y.T."/>
            <person name="Yu X."/>
            <person name="Hao Y."/>
            <person name="Huang J."/>
            <person name="Zhao X.W."/>
            <person name="Ke S."/>
            <person name="Chen Y.Y."/>
            <person name="Wu W.L."/>
            <person name="Hsu J.L."/>
            <person name="Lin Y.F."/>
            <person name="Huang M.D."/>
            <person name="Li C.Y."/>
            <person name="Huang L."/>
            <person name="Wang Z.W."/>
            <person name="Zhao X."/>
            <person name="Zhong W.Y."/>
            <person name="Peng D.H."/>
            <person name="Ahmad S."/>
            <person name="Lan S."/>
            <person name="Zhang J.S."/>
            <person name="Tsai W.C."/>
            <person name="Van de Peer Y."/>
            <person name="Liu Z.J."/>
        </authorList>
    </citation>
    <scope>NUCLEOTIDE SEQUENCE</scope>
    <source>
        <strain evidence="4">CP</strain>
    </source>
</reference>
<reference evidence="4" key="2">
    <citation type="submission" date="2023-06" db="EMBL/GenBank/DDBJ databases">
        <authorList>
            <person name="Ma L."/>
            <person name="Liu K.-W."/>
            <person name="Li Z."/>
            <person name="Hsiao Y.-Y."/>
            <person name="Qi Y."/>
            <person name="Fu T."/>
            <person name="Tang G."/>
            <person name="Zhang D."/>
            <person name="Sun W.-H."/>
            <person name="Liu D.-K."/>
            <person name="Li Y."/>
            <person name="Chen G.-Z."/>
            <person name="Liu X.-D."/>
            <person name="Liao X.-Y."/>
            <person name="Jiang Y.-T."/>
            <person name="Yu X."/>
            <person name="Hao Y."/>
            <person name="Huang J."/>
            <person name="Zhao X.-W."/>
            <person name="Ke S."/>
            <person name="Chen Y.-Y."/>
            <person name="Wu W.-L."/>
            <person name="Hsu J.-L."/>
            <person name="Lin Y.-F."/>
            <person name="Huang M.-D."/>
            <person name="Li C.-Y."/>
            <person name="Huang L."/>
            <person name="Wang Z.-W."/>
            <person name="Zhao X."/>
            <person name="Zhong W.-Y."/>
            <person name="Peng D.-H."/>
            <person name="Ahmad S."/>
            <person name="Lan S."/>
            <person name="Zhang J.-S."/>
            <person name="Tsai W.-C."/>
            <person name="Van De Peer Y."/>
            <person name="Liu Z.-J."/>
        </authorList>
    </citation>
    <scope>NUCLEOTIDE SEQUENCE</scope>
    <source>
        <strain evidence="4">CP</strain>
        <tissue evidence="4">Leaves</tissue>
    </source>
</reference>
<dbReference type="GO" id="GO:0005634">
    <property type="term" value="C:nucleus"/>
    <property type="evidence" value="ECO:0007669"/>
    <property type="project" value="TreeGrafter"/>
</dbReference>